<dbReference type="InterPro" id="IPR044788">
    <property type="entry name" value="X8_dom_prot"/>
</dbReference>
<dbReference type="Proteomes" id="UP001454036">
    <property type="component" value="Unassembled WGS sequence"/>
</dbReference>
<reference evidence="12 13" key="1">
    <citation type="submission" date="2024-01" db="EMBL/GenBank/DDBJ databases">
        <title>The complete chloroplast genome sequence of Lithospermum erythrorhizon: insights into the phylogenetic relationship among Boraginaceae species and the maternal lineages of purple gromwells.</title>
        <authorList>
            <person name="Okada T."/>
            <person name="Watanabe K."/>
        </authorList>
    </citation>
    <scope>NUCLEOTIDE SEQUENCE [LARGE SCALE GENOMIC DNA]</scope>
</reference>
<keyword evidence="6" id="KW-1015">Disulfide bond</keyword>
<dbReference type="Pfam" id="PF07983">
    <property type="entry name" value="X8"/>
    <property type="match status" value="1"/>
</dbReference>
<accession>A0AAV3QMU8</accession>
<evidence type="ECO:0000256" key="2">
    <source>
        <dbReference type="ARBA" id="ARBA00022475"/>
    </source>
</evidence>
<evidence type="ECO:0000313" key="12">
    <source>
        <dbReference type="EMBL" id="GAA0165069.1"/>
    </source>
</evidence>
<dbReference type="Gene3D" id="1.20.58.1040">
    <property type="match status" value="1"/>
</dbReference>
<dbReference type="AlphaFoldDB" id="A0AAV3QMU8"/>
<feature type="chain" id="PRO_5043887176" description="X8 domain-containing protein" evidence="10">
    <location>
        <begin position="32"/>
        <end position="341"/>
    </location>
</feature>
<feature type="compositionally biased region" description="Pro residues" evidence="9">
    <location>
        <begin position="91"/>
        <end position="110"/>
    </location>
</feature>
<feature type="signal peptide" evidence="10">
    <location>
        <begin position="1"/>
        <end position="31"/>
    </location>
</feature>
<evidence type="ECO:0000256" key="4">
    <source>
        <dbReference type="ARBA" id="ARBA00022729"/>
    </source>
</evidence>
<proteinExistence type="predicted"/>
<evidence type="ECO:0000256" key="10">
    <source>
        <dbReference type="SAM" id="SignalP"/>
    </source>
</evidence>
<dbReference type="InterPro" id="IPR012946">
    <property type="entry name" value="X8"/>
</dbReference>
<organism evidence="12 13">
    <name type="scientific">Lithospermum erythrorhizon</name>
    <name type="common">Purple gromwell</name>
    <name type="synonym">Lithospermum officinale var. erythrorhizon</name>
    <dbReference type="NCBI Taxonomy" id="34254"/>
    <lineage>
        <taxon>Eukaryota</taxon>
        <taxon>Viridiplantae</taxon>
        <taxon>Streptophyta</taxon>
        <taxon>Embryophyta</taxon>
        <taxon>Tracheophyta</taxon>
        <taxon>Spermatophyta</taxon>
        <taxon>Magnoliopsida</taxon>
        <taxon>eudicotyledons</taxon>
        <taxon>Gunneridae</taxon>
        <taxon>Pentapetalae</taxon>
        <taxon>asterids</taxon>
        <taxon>lamiids</taxon>
        <taxon>Boraginales</taxon>
        <taxon>Boraginaceae</taxon>
        <taxon>Boraginoideae</taxon>
        <taxon>Lithospermeae</taxon>
        <taxon>Lithospermum</taxon>
    </lineage>
</organism>
<keyword evidence="2" id="KW-1003">Cell membrane</keyword>
<feature type="compositionally biased region" description="Pro residues" evidence="9">
    <location>
        <begin position="118"/>
        <end position="170"/>
    </location>
</feature>
<keyword evidence="5" id="KW-0472">Membrane</keyword>
<evidence type="ECO:0000313" key="13">
    <source>
        <dbReference type="Proteomes" id="UP001454036"/>
    </source>
</evidence>
<dbReference type="GO" id="GO:0009506">
    <property type="term" value="C:plasmodesma"/>
    <property type="evidence" value="ECO:0007669"/>
    <property type="project" value="UniProtKB-ARBA"/>
</dbReference>
<evidence type="ECO:0000256" key="9">
    <source>
        <dbReference type="SAM" id="MobiDB-lite"/>
    </source>
</evidence>
<evidence type="ECO:0000256" key="7">
    <source>
        <dbReference type="ARBA" id="ARBA00023180"/>
    </source>
</evidence>
<evidence type="ECO:0000256" key="8">
    <source>
        <dbReference type="ARBA" id="ARBA00023288"/>
    </source>
</evidence>
<dbReference type="SMART" id="SM00768">
    <property type="entry name" value="X8"/>
    <property type="match status" value="1"/>
</dbReference>
<comment type="caution">
    <text evidence="12">The sequence shown here is derived from an EMBL/GenBank/DDBJ whole genome shotgun (WGS) entry which is preliminary data.</text>
</comment>
<comment type="subcellular location">
    <subcellularLocation>
        <location evidence="1">Cell membrane</location>
        <topology evidence="1">Lipid-anchor</topology>
        <topology evidence="1">GPI-anchor</topology>
    </subcellularLocation>
</comment>
<protein>
    <recommendedName>
        <fullName evidence="11">X8 domain-containing protein</fullName>
    </recommendedName>
</protein>
<gene>
    <name evidence="12" type="ORF">LIER_20565</name>
</gene>
<dbReference type="PANTHER" id="PTHR31044">
    <property type="entry name" value="BETA-1,3 GLUCANASE"/>
    <property type="match status" value="1"/>
</dbReference>
<name>A0AAV3QMU8_LITER</name>
<evidence type="ECO:0000256" key="6">
    <source>
        <dbReference type="ARBA" id="ARBA00023157"/>
    </source>
</evidence>
<dbReference type="EMBL" id="BAABME010005241">
    <property type="protein sequence ID" value="GAA0165069.1"/>
    <property type="molecule type" value="Genomic_DNA"/>
</dbReference>
<keyword evidence="8" id="KW-0449">Lipoprotein</keyword>
<dbReference type="GO" id="GO:0005886">
    <property type="term" value="C:plasma membrane"/>
    <property type="evidence" value="ECO:0007669"/>
    <property type="project" value="UniProtKB-SubCell"/>
</dbReference>
<dbReference type="FunFam" id="1.20.58.1040:FF:000001">
    <property type="entry name" value="Glucan endo-1,3-beta-glucosidase 4"/>
    <property type="match status" value="1"/>
</dbReference>
<dbReference type="PRINTS" id="PR01217">
    <property type="entry name" value="PRICHEXTENSN"/>
</dbReference>
<feature type="domain" description="X8" evidence="11">
    <location>
        <begin position="254"/>
        <end position="338"/>
    </location>
</feature>
<evidence type="ECO:0000256" key="5">
    <source>
        <dbReference type="ARBA" id="ARBA00023136"/>
    </source>
</evidence>
<keyword evidence="13" id="KW-1185">Reference proteome</keyword>
<feature type="region of interest" description="Disordered" evidence="9">
    <location>
        <begin position="91"/>
        <end position="170"/>
    </location>
</feature>
<evidence type="ECO:0000256" key="1">
    <source>
        <dbReference type="ARBA" id="ARBA00004609"/>
    </source>
</evidence>
<evidence type="ECO:0000256" key="3">
    <source>
        <dbReference type="ARBA" id="ARBA00022622"/>
    </source>
</evidence>
<keyword evidence="3" id="KW-0336">GPI-anchor</keyword>
<evidence type="ECO:0000259" key="11">
    <source>
        <dbReference type="SMART" id="SM00768"/>
    </source>
</evidence>
<keyword evidence="4 10" id="KW-0732">Signal</keyword>
<dbReference type="GO" id="GO:0098552">
    <property type="term" value="C:side of membrane"/>
    <property type="evidence" value="ECO:0007669"/>
    <property type="project" value="UniProtKB-KW"/>
</dbReference>
<dbReference type="PANTHER" id="PTHR31044:SF28">
    <property type="entry name" value="CARBOHYDRATE-BINDING X8 DOMAIN SUPERFAMILY PROTEIN"/>
    <property type="match status" value="1"/>
</dbReference>
<sequence length="341" mass="36650">MEQRRGLSQSCIMLSLKLCLAVSFCFMQCDARKVAHWSRRNNHIRTSMKSNVLERFGIAMPVLKDTSNTQPYVSSPLSMTPYQSLPPFPFPDNAPPSCVTPPFTPQPPSSVIPTPSGGFPPLPPFPPSSPTPALPGQNPPSSTPETVPTPYPPCIVPSPPTTFPNPPNTVPSPPEYTPIAPPANVPNPPFYEPSPPSYTPSPTVTVPSPPDFVPSPMVTVPSPPDFVPSPFLPPVVYPPPAVPPPPHTIDPKAMWCVAKPSVPEPITQEAMNYACASGIDCDQIKQSGSCFQPDTVLAHASYAFNSYWQRTKAAGGTCEFGGSAILVTEDPSYDGCHFLYF</sequence>
<keyword evidence="7" id="KW-0325">Glycoprotein</keyword>